<dbReference type="SUPFAM" id="SSF47413">
    <property type="entry name" value="lambda repressor-like DNA-binding domains"/>
    <property type="match status" value="1"/>
</dbReference>
<accession>H8XRA7</accession>
<dbReference type="RefSeq" id="WP_014389459.1">
    <property type="nucleotide sequence ID" value="NC_017025.1"/>
</dbReference>
<organism evidence="3 4">
    <name type="scientific">Flavobacterium indicum (strain DSM 17447 / CIP 109464 / GPTSA100-9)</name>
    <dbReference type="NCBI Taxonomy" id="1094466"/>
    <lineage>
        <taxon>Bacteria</taxon>
        <taxon>Pseudomonadati</taxon>
        <taxon>Bacteroidota</taxon>
        <taxon>Flavobacteriia</taxon>
        <taxon>Flavobacteriales</taxon>
        <taxon>Flavobacteriaceae</taxon>
        <taxon>Flavobacterium</taxon>
    </lineage>
</organism>
<dbReference type="STRING" id="1094466.KQS_12165"/>
<dbReference type="HOGENOM" id="CLU_066192_4_5_10"/>
<proteinExistence type="predicted"/>
<dbReference type="CDD" id="cd00093">
    <property type="entry name" value="HTH_XRE"/>
    <property type="match status" value="1"/>
</dbReference>
<dbReference type="SMART" id="SM00530">
    <property type="entry name" value="HTH_XRE"/>
    <property type="match status" value="1"/>
</dbReference>
<sequence length="109" mass="12438">MITAIKLKKLRELKKLTQEELAFKIGVSQVTVGNWEQGSSIKHEHLKKIAEVFEMPVDYLLEEKSITISPSIENSTNNYVAFEIVVKTPNEVIKNLISKIDKLIEVLDK</sequence>
<keyword evidence="4" id="KW-1185">Reference proteome</keyword>
<dbReference type="OrthoDB" id="959032at2"/>
<dbReference type="InterPro" id="IPR010982">
    <property type="entry name" value="Lambda_DNA-bd_dom_sf"/>
</dbReference>
<dbReference type="PANTHER" id="PTHR46558">
    <property type="entry name" value="TRACRIPTIONAL REGULATORY PROTEIN-RELATED-RELATED"/>
    <property type="match status" value="1"/>
</dbReference>
<dbReference type="GO" id="GO:0003677">
    <property type="term" value="F:DNA binding"/>
    <property type="evidence" value="ECO:0007669"/>
    <property type="project" value="UniProtKB-KW"/>
</dbReference>
<keyword evidence="1" id="KW-0238">DNA-binding</keyword>
<reference evidence="3 4" key="1">
    <citation type="journal article" date="2012" name="J. Bacteriol.">
        <title>Complete Genome Sequence of Flavobacterium indicum GPSTA100-9T, Isolated from Warm Spring Water.</title>
        <authorList>
            <person name="Barbier P."/>
            <person name="Houel A."/>
            <person name="Loux V."/>
            <person name="Poulain J."/>
            <person name="Bernardet J.F."/>
            <person name="Touchon M."/>
            <person name="Duchaud E."/>
        </authorList>
    </citation>
    <scope>NUCLEOTIDE SEQUENCE [LARGE SCALE GENOMIC DNA]</scope>
    <source>
        <strain evidence="4">DSM 17447 / CIP 109464 / GPTSA100-9</strain>
    </source>
</reference>
<name>H8XRA7_FLAIG</name>
<dbReference type="PATRIC" id="fig|1094466.5.peg.2377"/>
<dbReference type="AlphaFoldDB" id="H8XRA7"/>
<dbReference type="Pfam" id="PF01381">
    <property type="entry name" value="HTH_3"/>
    <property type="match status" value="1"/>
</dbReference>
<dbReference type="PROSITE" id="PS50943">
    <property type="entry name" value="HTH_CROC1"/>
    <property type="match status" value="1"/>
</dbReference>
<gene>
    <name evidence="3" type="ordered locus">KQS_12165</name>
</gene>
<evidence type="ECO:0000313" key="3">
    <source>
        <dbReference type="EMBL" id="CCG54341.1"/>
    </source>
</evidence>
<dbReference type="PANTHER" id="PTHR46558:SF11">
    <property type="entry name" value="HTH-TYPE TRANSCRIPTIONAL REGULATOR XRE"/>
    <property type="match status" value="1"/>
</dbReference>
<dbReference type="Gene3D" id="1.10.260.40">
    <property type="entry name" value="lambda repressor-like DNA-binding domains"/>
    <property type="match status" value="1"/>
</dbReference>
<dbReference type="EMBL" id="HE774682">
    <property type="protein sequence ID" value="CCG54341.1"/>
    <property type="molecule type" value="Genomic_DNA"/>
</dbReference>
<evidence type="ECO:0000313" key="4">
    <source>
        <dbReference type="Proteomes" id="UP000007599"/>
    </source>
</evidence>
<dbReference type="eggNOG" id="COG1396">
    <property type="taxonomic scope" value="Bacteria"/>
</dbReference>
<dbReference type="Proteomes" id="UP000007599">
    <property type="component" value="Chromosome I"/>
</dbReference>
<protein>
    <recommendedName>
        <fullName evidence="2">HTH cro/C1-type domain-containing protein</fullName>
    </recommendedName>
</protein>
<feature type="domain" description="HTH cro/C1-type" evidence="2">
    <location>
        <begin position="7"/>
        <end position="60"/>
    </location>
</feature>
<dbReference type="KEGG" id="fin:KQS_12165"/>
<dbReference type="InterPro" id="IPR001387">
    <property type="entry name" value="Cro/C1-type_HTH"/>
</dbReference>
<evidence type="ECO:0000256" key="1">
    <source>
        <dbReference type="ARBA" id="ARBA00023125"/>
    </source>
</evidence>
<reference evidence="4" key="2">
    <citation type="submission" date="2012-03" db="EMBL/GenBank/DDBJ databases">
        <title>Complete genome sequence of Flavobacterium indicum GPTSA100-9T, isolated from warm spring water.</title>
        <authorList>
            <person name="Barbier P."/>
            <person name="Houel A."/>
            <person name="Loux V."/>
            <person name="Poulain J."/>
            <person name="Bernardet J.-F."/>
            <person name="Touchon M."/>
            <person name="Duchaud E."/>
        </authorList>
    </citation>
    <scope>NUCLEOTIDE SEQUENCE [LARGE SCALE GENOMIC DNA]</scope>
    <source>
        <strain evidence="4">DSM 17447 / CIP 109464 / GPTSA100-9</strain>
    </source>
</reference>
<evidence type="ECO:0000259" key="2">
    <source>
        <dbReference type="PROSITE" id="PS50943"/>
    </source>
</evidence>